<keyword evidence="3" id="KW-1185">Reference proteome</keyword>
<sequence>MIDDGSVRGTARRVVASVLLAGALGVTGAAGPAAAAPAVRGELLPVPAGGPGRQVSVTAVDVSPFGVVAGAAQITTTGPDGTASFADLPQRWAEVPRAGWLRQQLPLPGGATSGRVSGLTDLGEAAGSVTGEGTRAVRWSLDGRSATLLAADRSSVDAVGPSGPWGVSTATAQSPAAGEAELVTRGGVRTPLRGTPELDAGYRRSVGSIGGPATALVWVTDGIGRGATARPVLWRDGATVGFPVVNSFLLGNTCVSPVRPDGSLVYSGYVLEGGRPSFTFVRHTGGVPGADVTLSFAAVPGQPVGGLVCTPGLTSNSLASDGGIAGFLSDAAGRRSAAYWDAADVPTVVPLVAGEESAAGVAAADGGRMVILAQQDDGTSRLWLWRAGVRTRLLTPAGWDVASVVELTDAGLLVANLRDARGFLRPAAWRLGG</sequence>
<evidence type="ECO:0000313" key="2">
    <source>
        <dbReference type="EMBL" id="GIE52983.1"/>
    </source>
</evidence>
<reference evidence="2" key="1">
    <citation type="submission" date="2021-01" db="EMBL/GenBank/DDBJ databases">
        <title>Whole genome shotgun sequence of Actinoplanes nipponensis NBRC 14063.</title>
        <authorList>
            <person name="Komaki H."/>
            <person name="Tamura T."/>
        </authorList>
    </citation>
    <scope>NUCLEOTIDE SEQUENCE</scope>
    <source>
        <strain evidence="2">NBRC 14063</strain>
    </source>
</reference>
<feature type="chain" id="PRO_5037297202" description="Secreted protein" evidence="1">
    <location>
        <begin position="36"/>
        <end position="433"/>
    </location>
</feature>
<gene>
    <name evidence="2" type="ORF">Ani05nite_65170</name>
</gene>
<evidence type="ECO:0000313" key="3">
    <source>
        <dbReference type="Proteomes" id="UP000647172"/>
    </source>
</evidence>
<dbReference type="Proteomes" id="UP000647172">
    <property type="component" value="Unassembled WGS sequence"/>
</dbReference>
<dbReference type="RefSeq" id="WP_203774735.1">
    <property type="nucleotide sequence ID" value="NZ_BAAAYJ010000040.1"/>
</dbReference>
<organism evidence="2 3">
    <name type="scientific">Actinoplanes nipponensis</name>
    <dbReference type="NCBI Taxonomy" id="135950"/>
    <lineage>
        <taxon>Bacteria</taxon>
        <taxon>Bacillati</taxon>
        <taxon>Actinomycetota</taxon>
        <taxon>Actinomycetes</taxon>
        <taxon>Micromonosporales</taxon>
        <taxon>Micromonosporaceae</taxon>
        <taxon>Actinoplanes</taxon>
    </lineage>
</organism>
<protein>
    <recommendedName>
        <fullName evidence="4">Secreted protein</fullName>
    </recommendedName>
</protein>
<comment type="caution">
    <text evidence="2">The sequence shown here is derived from an EMBL/GenBank/DDBJ whole genome shotgun (WGS) entry which is preliminary data.</text>
</comment>
<name>A0A919MSV9_9ACTN</name>
<dbReference type="AlphaFoldDB" id="A0A919MSV9"/>
<evidence type="ECO:0000256" key="1">
    <source>
        <dbReference type="SAM" id="SignalP"/>
    </source>
</evidence>
<keyword evidence="1" id="KW-0732">Signal</keyword>
<feature type="signal peptide" evidence="1">
    <location>
        <begin position="1"/>
        <end position="35"/>
    </location>
</feature>
<evidence type="ECO:0008006" key="4">
    <source>
        <dbReference type="Google" id="ProtNLM"/>
    </source>
</evidence>
<dbReference type="EMBL" id="BOMQ01000077">
    <property type="protein sequence ID" value="GIE52983.1"/>
    <property type="molecule type" value="Genomic_DNA"/>
</dbReference>
<proteinExistence type="predicted"/>
<accession>A0A919MSV9</accession>